<dbReference type="Proteomes" id="UP000326759">
    <property type="component" value="Unassembled WGS sequence"/>
</dbReference>
<dbReference type="OrthoDB" id="1413014at2759"/>
<evidence type="ECO:0000313" key="19">
    <source>
        <dbReference type="EMBL" id="KAB7507254.1"/>
    </source>
</evidence>
<dbReference type="CDD" id="cd19501">
    <property type="entry name" value="RecA-like_FtsH"/>
    <property type="match status" value="1"/>
</dbReference>
<dbReference type="FunFam" id="1.20.58.760:FF:000003">
    <property type="entry name" value="AFG3-like AAA ATPase 2"/>
    <property type="match status" value="1"/>
</dbReference>
<dbReference type="SMART" id="SM00382">
    <property type="entry name" value="AAA"/>
    <property type="match status" value="1"/>
</dbReference>
<dbReference type="InterPro" id="IPR011546">
    <property type="entry name" value="Pept_M41_FtsH_extracell"/>
</dbReference>
<dbReference type="InterPro" id="IPR050928">
    <property type="entry name" value="ATP-dep_Zn_Metalloprotease"/>
</dbReference>
<keyword evidence="8" id="KW-0479">Metal-binding</keyword>
<dbReference type="InterPro" id="IPR005936">
    <property type="entry name" value="FtsH"/>
</dbReference>
<dbReference type="InterPro" id="IPR027417">
    <property type="entry name" value="P-loop_NTPase"/>
</dbReference>
<evidence type="ECO:0000256" key="10">
    <source>
        <dbReference type="ARBA" id="ARBA00022801"/>
    </source>
</evidence>
<comment type="similarity">
    <text evidence="5">In the N-terminal section; belongs to the AAA ATPase family.</text>
</comment>
<dbReference type="GO" id="GO:0016887">
    <property type="term" value="F:ATP hydrolysis activity"/>
    <property type="evidence" value="ECO:0007669"/>
    <property type="project" value="InterPro"/>
</dbReference>
<dbReference type="Gene3D" id="3.40.1690.20">
    <property type="match status" value="1"/>
</dbReference>
<evidence type="ECO:0000256" key="13">
    <source>
        <dbReference type="ARBA" id="ARBA00022946"/>
    </source>
</evidence>
<dbReference type="InterPro" id="IPR041569">
    <property type="entry name" value="AAA_lid_3"/>
</dbReference>
<evidence type="ECO:0000259" key="18">
    <source>
        <dbReference type="SMART" id="SM00382"/>
    </source>
</evidence>
<proteinExistence type="inferred from homology"/>
<keyword evidence="16 17" id="KW-0472">Membrane</keyword>
<dbReference type="NCBIfam" id="TIGR01241">
    <property type="entry name" value="FtsH_fam"/>
    <property type="match status" value="1"/>
</dbReference>
<comment type="similarity">
    <text evidence="4">In the C-terminal section; belongs to the peptidase M41 family.</text>
</comment>
<evidence type="ECO:0000256" key="1">
    <source>
        <dbReference type="ARBA" id="ARBA00001947"/>
    </source>
</evidence>
<feature type="domain" description="AAA+ ATPase" evidence="18">
    <location>
        <begin position="325"/>
        <end position="466"/>
    </location>
</feature>
<dbReference type="Gene3D" id="1.20.58.760">
    <property type="entry name" value="Peptidase M41"/>
    <property type="match status" value="1"/>
</dbReference>
<dbReference type="InterPro" id="IPR003593">
    <property type="entry name" value="AAA+_ATPase"/>
</dbReference>
<dbReference type="Pfam" id="PF17862">
    <property type="entry name" value="AAA_lid_3"/>
    <property type="match status" value="1"/>
</dbReference>
<evidence type="ECO:0000256" key="7">
    <source>
        <dbReference type="ARBA" id="ARBA00022692"/>
    </source>
</evidence>
<evidence type="ECO:0000256" key="9">
    <source>
        <dbReference type="ARBA" id="ARBA00022741"/>
    </source>
</evidence>
<comment type="subcellular location">
    <subcellularLocation>
        <location evidence="2">Membrane</location>
        <topology evidence="2">Multi-pass membrane protein</topology>
    </subcellularLocation>
    <subcellularLocation>
        <location evidence="3">Mitochondrion</location>
    </subcellularLocation>
</comment>
<evidence type="ECO:0000256" key="11">
    <source>
        <dbReference type="ARBA" id="ARBA00022833"/>
    </source>
</evidence>
<dbReference type="Gene3D" id="3.40.50.300">
    <property type="entry name" value="P-loop containing nucleotide triphosphate hydrolases"/>
    <property type="match status" value="1"/>
</dbReference>
<dbReference type="FunFam" id="3.40.50.300:FF:000277">
    <property type="entry name" value="ATP-dependent zinc metalloprotease FtsH"/>
    <property type="match status" value="1"/>
</dbReference>
<evidence type="ECO:0000256" key="5">
    <source>
        <dbReference type="ARBA" id="ARBA00010550"/>
    </source>
</evidence>
<keyword evidence="10" id="KW-0378">Hydrolase</keyword>
<dbReference type="InterPro" id="IPR003959">
    <property type="entry name" value="ATPase_AAA_core"/>
</dbReference>
<dbReference type="SUPFAM" id="SSF140990">
    <property type="entry name" value="FtsH protease domain-like"/>
    <property type="match status" value="1"/>
</dbReference>
<evidence type="ECO:0000256" key="6">
    <source>
        <dbReference type="ARBA" id="ARBA00022670"/>
    </source>
</evidence>
<sequence length="762" mass="85307">MLSLMYFMMYFLYLSGTMFNVINFYNIKPLLPLSSRASRKFWNSSHLHTVRIPKAKWKLFYKEVDGVKQLLKRSDIILHSHMRTLSPFYSSCRYYSSSGGNPEGDKNNNNNDGRKSLMAKVALWMLTVYLFVALVSLLLPNNNQPEASRYVSWNEFVHHMLSKGEVEEVIVRPDINIVTIVLYDGSVIKGKKVDHRVFHMNIVDVEQFESKLRETEQLVGIRPDQGVHVVYDRSADNLSRHLTTAIVIGVILSLISRNVSFKISLPSQFQMGRAKFTMIDPLLPGSGRGVKFSDVAGAKEAKQEVMEFVDFLKNPTKYQKLGAKVPKGALLLGPPGCGKTLLAKAIATEGQVPFLAMNGSEFIEMIGGLGAARVRDLFKEAKKRAPCIIYIDEIDAIGRKRSTGASVDGGSQETEQTLNQLLVEMDGILSKEGVVLLASTNRFDILDKALLRPGRFDRHIMMELPNLDERRQIFNHHLKGIILEKPATFYSKRMASLTLGFSGADIANVVNEAALFAARNAKKCVTAEELEYAIERVVGGTEKRSQAVSPEERRVVAYHESGHALVGWLLEHTDALLKVTIVPRTNMALGFAQYSPKEQKLYTKEEIFEKMCMALGGRVAESLTFNSVTTGAQNDLDKVTKMAYAQVRNFGFSEVVGHLSFEGEETREFGRRPYSKRLAATIDDEASAMIFKAYKATEELLKKNKDKLGLLAEALLQKESLNYQDVETILGPPPHGAKVLIEPLEFENEVNSWNEAGNTETT</sequence>
<keyword evidence="15" id="KW-0482">Metalloprotease</keyword>
<evidence type="ECO:0000313" key="20">
    <source>
        <dbReference type="Proteomes" id="UP000326759"/>
    </source>
</evidence>
<keyword evidence="20" id="KW-1185">Reference proteome</keyword>
<name>A0A5N5TM44_9CRUS</name>
<keyword evidence="9" id="KW-0547">Nucleotide-binding</keyword>
<keyword evidence="12" id="KW-0067">ATP-binding</keyword>
<dbReference type="FunFam" id="1.10.8.60:FF:000033">
    <property type="entry name" value="paraplegin isoform X1"/>
    <property type="match status" value="1"/>
</dbReference>
<dbReference type="GO" id="GO:0005745">
    <property type="term" value="C:m-AAA complex"/>
    <property type="evidence" value="ECO:0007669"/>
    <property type="project" value="TreeGrafter"/>
</dbReference>
<evidence type="ECO:0000256" key="2">
    <source>
        <dbReference type="ARBA" id="ARBA00004141"/>
    </source>
</evidence>
<protein>
    <submittedName>
        <fullName evidence="19">Paraplegin</fullName>
    </submittedName>
</protein>
<comment type="cofactor">
    <cofactor evidence="1">
        <name>Zn(2+)</name>
        <dbReference type="ChEBI" id="CHEBI:29105"/>
    </cofactor>
</comment>
<dbReference type="Pfam" id="PF00004">
    <property type="entry name" value="AAA"/>
    <property type="match status" value="1"/>
</dbReference>
<dbReference type="GO" id="GO:0005524">
    <property type="term" value="F:ATP binding"/>
    <property type="evidence" value="ECO:0007669"/>
    <property type="project" value="UniProtKB-KW"/>
</dbReference>
<dbReference type="EMBL" id="SEYY01000435">
    <property type="protein sequence ID" value="KAB7507254.1"/>
    <property type="molecule type" value="Genomic_DNA"/>
</dbReference>
<evidence type="ECO:0000256" key="3">
    <source>
        <dbReference type="ARBA" id="ARBA00004173"/>
    </source>
</evidence>
<comment type="caution">
    <text evidence="19">The sequence shown here is derived from an EMBL/GenBank/DDBJ whole genome shotgun (WGS) entry which is preliminary data.</text>
</comment>
<evidence type="ECO:0000256" key="8">
    <source>
        <dbReference type="ARBA" id="ARBA00022723"/>
    </source>
</evidence>
<dbReference type="HAMAP" id="MF_01458">
    <property type="entry name" value="FtsH"/>
    <property type="match status" value="1"/>
</dbReference>
<evidence type="ECO:0000256" key="12">
    <source>
        <dbReference type="ARBA" id="ARBA00022840"/>
    </source>
</evidence>
<evidence type="ECO:0000256" key="17">
    <source>
        <dbReference type="SAM" id="Phobius"/>
    </source>
</evidence>
<evidence type="ECO:0000256" key="4">
    <source>
        <dbReference type="ARBA" id="ARBA00010044"/>
    </source>
</evidence>
<keyword evidence="7 17" id="KW-0812">Transmembrane</keyword>
<keyword evidence="6" id="KW-0645">Protease</keyword>
<dbReference type="InterPro" id="IPR037219">
    <property type="entry name" value="Peptidase_M41-like"/>
</dbReference>
<dbReference type="Pfam" id="PF01434">
    <property type="entry name" value="Peptidase_M41"/>
    <property type="match status" value="1"/>
</dbReference>
<evidence type="ECO:0000256" key="15">
    <source>
        <dbReference type="ARBA" id="ARBA00023049"/>
    </source>
</evidence>
<keyword evidence="13" id="KW-0809">Transit peptide</keyword>
<dbReference type="GO" id="GO:0008270">
    <property type="term" value="F:zinc ion binding"/>
    <property type="evidence" value="ECO:0007669"/>
    <property type="project" value="InterPro"/>
</dbReference>
<dbReference type="GO" id="GO:0004222">
    <property type="term" value="F:metalloendopeptidase activity"/>
    <property type="evidence" value="ECO:0007669"/>
    <property type="project" value="InterPro"/>
</dbReference>
<evidence type="ECO:0000256" key="14">
    <source>
        <dbReference type="ARBA" id="ARBA00022989"/>
    </source>
</evidence>
<dbReference type="Pfam" id="PF06480">
    <property type="entry name" value="FtsH_ext"/>
    <property type="match status" value="1"/>
</dbReference>
<organism evidence="19 20">
    <name type="scientific">Armadillidium nasatum</name>
    <dbReference type="NCBI Taxonomy" id="96803"/>
    <lineage>
        <taxon>Eukaryota</taxon>
        <taxon>Metazoa</taxon>
        <taxon>Ecdysozoa</taxon>
        <taxon>Arthropoda</taxon>
        <taxon>Crustacea</taxon>
        <taxon>Multicrustacea</taxon>
        <taxon>Malacostraca</taxon>
        <taxon>Eumalacostraca</taxon>
        <taxon>Peracarida</taxon>
        <taxon>Isopoda</taxon>
        <taxon>Oniscidea</taxon>
        <taxon>Crinocheta</taxon>
        <taxon>Armadillidiidae</taxon>
        <taxon>Armadillidium</taxon>
    </lineage>
</organism>
<dbReference type="InterPro" id="IPR000642">
    <property type="entry name" value="Peptidase_M41"/>
</dbReference>
<gene>
    <name evidence="19" type="primary">Spg7</name>
    <name evidence="19" type="ORF">Anas_01217</name>
</gene>
<accession>A0A5N5TM44</accession>
<reference evidence="19 20" key="1">
    <citation type="journal article" date="2019" name="PLoS Biol.">
        <title>Sex chromosomes control vertical transmission of feminizing Wolbachia symbionts in an isopod.</title>
        <authorList>
            <person name="Becking T."/>
            <person name="Chebbi M.A."/>
            <person name="Giraud I."/>
            <person name="Moumen B."/>
            <person name="Laverre T."/>
            <person name="Caubet Y."/>
            <person name="Peccoud J."/>
            <person name="Gilbert C."/>
            <person name="Cordaux R."/>
        </authorList>
    </citation>
    <scope>NUCLEOTIDE SEQUENCE [LARGE SCALE GENOMIC DNA]</scope>
    <source>
        <strain evidence="19">ANa2</strain>
        <tissue evidence="19">Whole body excluding digestive tract and cuticle</tissue>
    </source>
</reference>
<keyword evidence="11" id="KW-0862">Zinc</keyword>
<keyword evidence="14 17" id="KW-1133">Transmembrane helix</keyword>
<dbReference type="GO" id="GO:0004176">
    <property type="term" value="F:ATP-dependent peptidase activity"/>
    <property type="evidence" value="ECO:0007669"/>
    <property type="project" value="InterPro"/>
</dbReference>
<dbReference type="Gene3D" id="1.10.8.60">
    <property type="match status" value="1"/>
</dbReference>
<feature type="transmembrane region" description="Helical" evidence="17">
    <location>
        <begin position="121"/>
        <end position="139"/>
    </location>
</feature>
<dbReference type="PANTHER" id="PTHR43655">
    <property type="entry name" value="ATP-DEPENDENT PROTEASE"/>
    <property type="match status" value="1"/>
</dbReference>
<dbReference type="SUPFAM" id="SSF52540">
    <property type="entry name" value="P-loop containing nucleoside triphosphate hydrolases"/>
    <property type="match status" value="1"/>
</dbReference>
<feature type="transmembrane region" description="Helical" evidence="17">
    <location>
        <begin position="6"/>
        <end position="26"/>
    </location>
</feature>
<dbReference type="GO" id="GO:0034982">
    <property type="term" value="P:mitochondrial protein processing"/>
    <property type="evidence" value="ECO:0007669"/>
    <property type="project" value="TreeGrafter"/>
</dbReference>
<evidence type="ECO:0000256" key="16">
    <source>
        <dbReference type="ARBA" id="ARBA00023136"/>
    </source>
</evidence>
<dbReference type="AlphaFoldDB" id="A0A5N5TM44"/>
<dbReference type="PANTHER" id="PTHR43655:SF8">
    <property type="entry name" value="PARAPLEGIN"/>
    <property type="match status" value="1"/>
</dbReference>